<sequence length="98" mass="11500">HFTLECDVSRRIWNILYSNLNVSENIHPPSSLEEILQVNNVMNRRIKSTVKWLNIFGVYEIWMYYTQAKWGSSSIPEPAISFITKNRLKKALCALRIT</sequence>
<comment type="caution">
    <text evidence="1">The sequence shown here is derived from an EMBL/GenBank/DDBJ whole genome shotgun (WGS) entry which is preliminary data.</text>
</comment>
<protein>
    <submittedName>
        <fullName evidence="1">14421_t:CDS:1</fullName>
    </submittedName>
</protein>
<dbReference type="Proteomes" id="UP000789920">
    <property type="component" value="Unassembled WGS sequence"/>
</dbReference>
<organism evidence="1 2">
    <name type="scientific">Racocetra persica</name>
    <dbReference type="NCBI Taxonomy" id="160502"/>
    <lineage>
        <taxon>Eukaryota</taxon>
        <taxon>Fungi</taxon>
        <taxon>Fungi incertae sedis</taxon>
        <taxon>Mucoromycota</taxon>
        <taxon>Glomeromycotina</taxon>
        <taxon>Glomeromycetes</taxon>
        <taxon>Diversisporales</taxon>
        <taxon>Gigasporaceae</taxon>
        <taxon>Racocetra</taxon>
    </lineage>
</organism>
<proteinExistence type="predicted"/>
<feature type="non-terminal residue" evidence="1">
    <location>
        <position position="1"/>
    </location>
</feature>
<feature type="non-terminal residue" evidence="1">
    <location>
        <position position="98"/>
    </location>
</feature>
<name>A0ACA9SDD9_9GLOM</name>
<accession>A0ACA9SDD9</accession>
<dbReference type="EMBL" id="CAJVQC010105224">
    <property type="protein sequence ID" value="CAG8832977.1"/>
    <property type="molecule type" value="Genomic_DNA"/>
</dbReference>
<evidence type="ECO:0000313" key="1">
    <source>
        <dbReference type="EMBL" id="CAG8832977.1"/>
    </source>
</evidence>
<gene>
    <name evidence="1" type="ORF">RPERSI_LOCUS28659</name>
</gene>
<reference evidence="1" key="1">
    <citation type="submission" date="2021-06" db="EMBL/GenBank/DDBJ databases">
        <authorList>
            <person name="Kallberg Y."/>
            <person name="Tangrot J."/>
            <person name="Rosling A."/>
        </authorList>
    </citation>
    <scope>NUCLEOTIDE SEQUENCE</scope>
    <source>
        <strain evidence="1">MA461A</strain>
    </source>
</reference>
<evidence type="ECO:0000313" key="2">
    <source>
        <dbReference type="Proteomes" id="UP000789920"/>
    </source>
</evidence>
<keyword evidence="2" id="KW-1185">Reference proteome</keyword>